<dbReference type="Proteomes" id="UP000218387">
    <property type="component" value="Chromosome"/>
</dbReference>
<keyword evidence="2" id="KW-1185">Reference proteome</keyword>
<protein>
    <submittedName>
        <fullName evidence="1">Uncharacterized protein</fullName>
    </submittedName>
</protein>
<accession>A0A4P9C3M0</accession>
<evidence type="ECO:0000313" key="2">
    <source>
        <dbReference type="Proteomes" id="UP000218387"/>
    </source>
</evidence>
<dbReference type="KEGG" id="emt:CPZ25_001045"/>
<organism evidence="1 2">
    <name type="scientific">Eubacterium maltosivorans</name>
    <dbReference type="NCBI Taxonomy" id="2041044"/>
    <lineage>
        <taxon>Bacteria</taxon>
        <taxon>Bacillati</taxon>
        <taxon>Bacillota</taxon>
        <taxon>Clostridia</taxon>
        <taxon>Eubacteriales</taxon>
        <taxon>Eubacteriaceae</taxon>
        <taxon>Eubacterium</taxon>
    </lineage>
</organism>
<reference evidence="1 2" key="1">
    <citation type="submission" date="2018-05" db="EMBL/GenBank/DDBJ databases">
        <title>Genome comparison of Eubacterium sp.</title>
        <authorList>
            <person name="Feng Y."/>
            <person name="Sanchez-Andrea I."/>
            <person name="Stams A.J.M."/>
            <person name="De Vos W.M."/>
        </authorList>
    </citation>
    <scope>NUCLEOTIDE SEQUENCE [LARGE SCALE GENOMIC DNA]</scope>
    <source>
        <strain evidence="1 2">YI</strain>
    </source>
</reference>
<evidence type="ECO:0000313" key="1">
    <source>
        <dbReference type="EMBL" id="QCT69949.1"/>
    </source>
</evidence>
<sequence>MKIKENDTVRLKEINEHFEALEAIMSKLSPETLDALNAFHDESFSIPYCVKWGATGIAEVLEAVKAEN</sequence>
<proteinExistence type="predicted"/>
<dbReference type="RefSeq" id="WP_058695029.1">
    <property type="nucleotide sequence ID" value="NZ_CABJDW020000004.1"/>
</dbReference>
<dbReference type="AlphaFoldDB" id="A0A4P9C3M0"/>
<dbReference type="EMBL" id="CP029487">
    <property type="protein sequence ID" value="QCT69949.1"/>
    <property type="molecule type" value="Genomic_DNA"/>
</dbReference>
<gene>
    <name evidence="1" type="ORF">CPZ25_001045</name>
</gene>
<name>A0A4P9C3M0_EUBML</name>